<sequence length="188" mass="20478">MGMANSFGLTASAAYGIAVKLDSFAILPCSAINDAVASIAAQNLGVGKEDRALASIKDARKIAIVYVFFVFSIIFFFPDLLTGIFTNEAAIIQTASQYLKIACFMYFCYALAYPVQGFLKGSGNSGFVLLNSLCLQYVFKIPVAYFLSGYTPLGLRGIAVTWVLGPIISATTYSIYIRKGIWRKHWIS</sequence>
<dbReference type="GO" id="GO:0042910">
    <property type="term" value="F:xenobiotic transmembrane transporter activity"/>
    <property type="evidence" value="ECO:0007669"/>
    <property type="project" value="InterPro"/>
</dbReference>
<protein>
    <recommendedName>
        <fullName evidence="4">Multidrug export protein MepA</fullName>
    </recommendedName>
</protein>
<evidence type="ECO:0000256" key="2">
    <source>
        <dbReference type="SAM" id="Phobius"/>
    </source>
</evidence>
<keyword evidence="2" id="KW-1133">Transmembrane helix</keyword>
<dbReference type="InterPro" id="IPR050222">
    <property type="entry name" value="MATE_MdtK"/>
</dbReference>
<proteinExistence type="predicted"/>
<dbReference type="PANTHER" id="PTHR43298">
    <property type="entry name" value="MULTIDRUG RESISTANCE PROTEIN NORM-RELATED"/>
    <property type="match status" value="1"/>
</dbReference>
<dbReference type="PANTHER" id="PTHR43298:SF2">
    <property type="entry name" value="FMN_FAD EXPORTER YEEO-RELATED"/>
    <property type="match status" value="1"/>
</dbReference>
<evidence type="ECO:0000313" key="3">
    <source>
        <dbReference type="EMBL" id="MPM86683.1"/>
    </source>
</evidence>
<name>A0A645DCP0_9ZZZZ</name>
<feature type="transmembrane region" description="Helical" evidence="2">
    <location>
        <begin position="97"/>
        <end position="115"/>
    </location>
</feature>
<comment type="caution">
    <text evidence="3">The sequence shown here is derived from an EMBL/GenBank/DDBJ whole genome shotgun (WGS) entry which is preliminary data.</text>
</comment>
<gene>
    <name evidence="3" type="ORF">SDC9_133774</name>
</gene>
<feature type="transmembrane region" description="Helical" evidence="2">
    <location>
        <begin position="63"/>
        <end position="85"/>
    </location>
</feature>
<evidence type="ECO:0000256" key="1">
    <source>
        <dbReference type="ARBA" id="ARBA00022448"/>
    </source>
</evidence>
<organism evidence="3">
    <name type="scientific">bioreactor metagenome</name>
    <dbReference type="NCBI Taxonomy" id="1076179"/>
    <lineage>
        <taxon>unclassified sequences</taxon>
        <taxon>metagenomes</taxon>
        <taxon>ecological metagenomes</taxon>
    </lineage>
</organism>
<feature type="transmembrane region" description="Helical" evidence="2">
    <location>
        <begin position="153"/>
        <end position="176"/>
    </location>
</feature>
<evidence type="ECO:0008006" key="4">
    <source>
        <dbReference type="Google" id="ProtNLM"/>
    </source>
</evidence>
<dbReference type="InterPro" id="IPR002528">
    <property type="entry name" value="MATE_fam"/>
</dbReference>
<dbReference type="GO" id="GO:0005886">
    <property type="term" value="C:plasma membrane"/>
    <property type="evidence" value="ECO:0007669"/>
    <property type="project" value="TreeGrafter"/>
</dbReference>
<keyword evidence="2" id="KW-0472">Membrane</keyword>
<feature type="transmembrane region" description="Helical" evidence="2">
    <location>
        <begin position="127"/>
        <end position="147"/>
    </location>
</feature>
<dbReference type="GO" id="GO:0015297">
    <property type="term" value="F:antiporter activity"/>
    <property type="evidence" value="ECO:0007669"/>
    <property type="project" value="InterPro"/>
</dbReference>
<reference evidence="3" key="1">
    <citation type="submission" date="2019-08" db="EMBL/GenBank/DDBJ databases">
        <authorList>
            <person name="Kucharzyk K."/>
            <person name="Murdoch R.W."/>
            <person name="Higgins S."/>
            <person name="Loffler F."/>
        </authorList>
    </citation>
    <scope>NUCLEOTIDE SEQUENCE</scope>
</reference>
<dbReference type="Pfam" id="PF01554">
    <property type="entry name" value="MatE"/>
    <property type="match status" value="1"/>
</dbReference>
<keyword evidence="1" id="KW-0813">Transport</keyword>
<dbReference type="AlphaFoldDB" id="A0A645DCP0"/>
<accession>A0A645DCP0</accession>
<keyword evidence="2" id="KW-0812">Transmembrane</keyword>
<dbReference type="EMBL" id="VSSQ01034668">
    <property type="protein sequence ID" value="MPM86683.1"/>
    <property type="molecule type" value="Genomic_DNA"/>
</dbReference>